<evidence type="ECO:0000313" key="3">
    <source>
        <dbReference type="Proteomes" id="UP000663832"/>
    </source>
</evidence>
<comment type="caution">
    <text evidence="1">The sequence shown here is derived from an EMBL/GenBank/DDBJ whole genome shotgun (WGS) entry which is preliminary data.</text>
</comment>
<gene>
    <name evidence="1" type="ORF">BJG266_LOCUS46129</name>
    <name evidence="2" type="ORF">QVE165_LOCUS63157</name>
</gene>
<reference evidence="1" key="1">
    <citation type="submission" date="2021-02" db="EMBL/GenBank/DDBJ databases">
        <authorList>
            <person name="Nowell W R."/>
        </authorList>
    </citation>
    <scope>NUCLEOTIDE SEQUENCE</scope>
</reference>
<organism evidence="1 4">
    <name type="scientific">Adineta steineri</name>
    <dbReference type="NCBI Taxonomy" id="433720"/>
    <lineage>
        <taxon>Eukaryota</taxon>
        <taxon>Metazoa</taxon>
        <taxon>Spiralia</taxon>
        <taxon>Gnathifera</taxon>
        <taxon>Rotifera</taxon>
        <taxon>Eurotatoria</taxon>
        <taxon>Bdelloidea</taxon>
        <taxon>Adinetida</taxon>
        <taxon>Adinetidae</taxon>
        <taxon>Adineta</taxon>
    </lineage>
</organism>
<sequence length="145" mass="16617">MPQQTERLSFIADDCVSDIDYSEARNILDLTTIKQKQLRRQRSQSLYTQLLLKRTYTHVCQLLDSDCTVKKSLPLAIIDTNKRKLSSDDHQVPTMNKKSKTCADNDILQFLQELNAVKILPSDDIEFSSCCSTFNQQSLPIVYVV</sequence>
<dbReference type="Proteomes" id="UP000663832">
    <property type="component" value="Unassembled WGS sequence"/>
</dbReference>
<evidence type="ECO:0000313" key="1">
    <source>
        <dbReference type="EMBL" id="CAF1549419.1"/>
    </source>
</evidence>
<dbReference type="OrthoDB" id="10035548at2759"/>
<keyword evidence="3" id="KW-1185">Reference proteome</keyword>
<protein>
    <submittedName>
        <fullName evidence="1">Uncharacterized protein</fullName>
    </submittedName>
</protein>
<dbReference type="Proteomes" id="UP000663877">
    <property type="component" value="Unassembled WGS sequence"/>
</dbReference>
<dbReference type="AlphaFoldDB" id="A0A815WIN8"/>
<dbReference type="EMBL" id="CAJNOI010004620">
    <property type="protein sequence ID" value="CAF1549419.1"/>
    <property type="molecule type" value="Genomic_DNA"/>
</dbReference>
<evidence type="ECO:0000313" key="4">
    <source>
        <dbReference type="Proteomes" id="UP000663877"/>
    </source>
</evidence>
<dbReference type="EMBL" id="CAJNOM010005013">
    <property type="protein sequence ID" value="CAF1660623.1"/>
    <property type="molecule type" value="Genomic_DNA"/>
</dbReference>
<name>A0A815WIN8_9BILA</name>
<proteinExistence type="predicted"/>
<evidence type="ECO:0000313" key="2">
    <source>
        <dbReference type="EMBL" id="CAF1660623.1"/>
    </source>
</evidence>
<accession>A0A815WIN8</accession>